<evidence type="ECO:0000256" key="1">
    <source>
        <dbReference type="SAM" id="MobiDB-lite"/>
    </source>
</evidence>
<protein>
    <submittedName>
        <fullName evidence="2">Uncharacterized protein</fullName>
    </submittedName>
</protein>
<feature type="compositionally biased region" description="Basic and acidic residues" evidence="1">
    <location>
        <begin position="55"/>
        <end position="68"/>
    </location>
</feature>
<reference evidence="2 3" key="1">
    <citation type="submission" date="2019-05" db="EMBL/GenBank/DDBJ databases">
        <title>Another draft genome of Portunus trituberculatus and its Hox gene families provides insights of decapod evolution.</title>
        <authorList>
            <person name="Jeong J.-H."/>
            <person name="Song I."/>
            <person name="Kim S."/>
            <person name="Choi T."/>
            <person name="Kim D."/>
            <person name="Ryu S."/>
            <person name="Kim W."/>
        </authorList>
    </citation>
    <scope>NUCLEOTIDE SEQUENCE [LARGE SCALE GENOMIC DNA]</scope>
    <source>
        <tissue evidence="2">Muscle</tissue>
    </source>
</reference>
<evidence type="ECO:0000313" key="3">
    <source>
        <dbReference type="Proteomes" id="UP000324222"/>
    </source>
</evidence>
<feature type="compositionally biased region" description="Basic residues" evidence="1">
    <location>
        <begin position="32"/>
        <end position="43"/>
    </location>
</feature>
<organism evidence="2 3">
    <name type="scientific">Portunus trituberculatus</name>
    <name type="common">Swimming crab</name>
    <name type="synonym">Neptunus trituberculatus</name>
    <dbReference type="NCBI Taxonomy" id="210409"/>
    <lineage>
        <taxon>Eukaryota</taxon>
        <taxon>Metazoa</taxon>
        <taxon>Ecdysozoa</taxon>
        <taxon>Arthropoda</taxon>
        <taxon>Crustacea</taxon>
        <taxon>Multicrustacea</taxon>
        <taxon>Malacostraca</taxon>
        <taxon>Eumalacostraca</taxon>
        <taxon>Eucarida</taxon>
        <taxon>Decapoda</taxon>
        <taxon>Pleocyemata</taxon>
        <taxon>Brachyura</taxon>
        <taxon>Eubrachyura</taxon>
        <taxon>Portunoidea</taxon>
        <taxon>Portunidae</taxon>
        <taxon>Portuninae</taxon>
        <taxon>Portunus</taxon>
    </lineage>
</organism>
<keyword evidence="3" id="KW-1185">Reference proteome</keyword>
<sequence length="68" mass="7412">MRNAALDFKPIRETITAASDRGRGKAEVAGRNGKRGQKGKRKDNRVGLDTWQEGSGDRGKEEKGITKG</sequence>
<dbReference type="EMBL" id="VSRR010010219">
    <property type="protein sequence ID" value="MPC51498.1"/>
    <property type="molecule type" value="Genomic_DNA"/>
</dbReference>
<accession>A0A5B7G2Y3</accession>
<feature type="region of interest" description="Disordered" evidence="1">
    <location>
        <begin position="16"/>
        <end position="68"/>
    </location>
</feature>
<evidence type="ECO:0000313" key="2">
    <source>
        <dbReference type="EMBL" id="MPC51498.1"/>
    </source>
</evidence>
<comment type="caution">
    <text evidence="2">The sequence shown here is derived from an EMBL/GenBank/DDBJ whole genome shotgun (WGS) entry which is preliminary data.</text>
</comment>
<proteinExistence type="predicted"/>
<dbReference type="Proteomes" id="UP000324222">
    <property type="component" value="Unassembled WGS sequence"/>
</dbReference>
<gene>
    <name evidence="2" type="ORF">E2C01_045344</name>
</gene>
<name>A0A5B7G2Y3_PORTR</name>
<dbReference type="AlphaFoldDB" id="A0A5B7G2Y3"/>